<keyword evidence="3" id="KW-1185">Reference proteome</keyword>
<sequence length="153" mass="16739">MAKTPVYVVYCGFVVLFIFGFFEKSGRRSHVCYPDFAKEAVTKALSDVKIPYTEVQQAAVGGAAVVRLYRLGFPASVNIKSNLISAASATIEGFKVTPLLKLLEQAMMKDQENLIEELVRDSCTVFKKISVPSSSIASPNIEANSSVFKTMTE</sequence>
<dbReference type="VEuPathDB" id="VectorBase:GPPI049000"/>
<keyword evidence="1" id="KW-0472">Membrane</keyword>
<name>A0A1B0C4M2_9MUSC</name>
<dbReference type="EnsemblMetazoa" id="GPPI049000-RA">
    <property type="protein sequence ID" value="GPPI049000-PA"/>
    <property type="gene ID" value="GPPI049000"/>
</dbReference>
<keyword evidence="1" id="KW-1133">Transmembrane helix</keyword>
<accession>A0A1B0C4M2</accession>
<reference evidence="2" key="2">
    <citation type="submission" date="2020-05" db="UniProtKB">
        <authorList>
            <consortium name="EnsemblMetazoa"/>
        </authorList>
    </citation>
    <scope>IDENTIFICATION</scope>
    <source>
        <strain evidence="2">IAEA</strain>
    </source>
</reference>
<evidence type="ECO:0000313" key="2">
    <source>
        <dbReference type="EnsemblMetazoa" id="GPPI049000-PA"/>
    </source>
</evidence>
<evidence type="ECO:0000313" key="3">
    <source>
        <dbReference type="Proteomes" id="UP000092460"/>
    </source>
</evidence>
<keyword evidence="1" id="KW-0812">Transmembrane</keyword>
<feature type="transmembrane region" description="Helical" evidence="1">
    <location>
        <begin position="6"/>
        <end position="22"/>
    </location>
</feature>
<dbReference type="STRING" id="67801.A0A1B0C4M2"/>
<proteinExistence type="predicted"/>
<evidence type="ECO:0000256" key="1">
    <source>
        <dbReference type="SAM" id="Phobius"/>
    </source>
</evidence>
<reference evidence="3" key="1">
    <citation type="submission" date="2015-01" db="EMBL/GenBank/DDBJ databases">
        <authorList>
            <person name="Aksoy S."/>
            <person name="Warren W."/>
            <person name="Wilson R.K."/>
        </authorList>
    </citation>
    <scope>NUCLEOTIDE SEQUENCE [LARGE SCALE GENOMIC DNA]</scope>
    <source>
        <strain evidence="3">IAEA</strain>
    </source>
</reference>
<dbReference type="EMBL" id="JXJN01025541">
    <property type="status" value="NOT_ANNOTATED_CDS"/>
    <property type="molecule type" value="Genomic_DNA"/>
</dbReference>
<dbReference type="AlphaFoldDB" id="A0A1B0C4M2"/>
<organism evidence="2 3">
    <name type="scientific">Glossina palpalis gambiensis</name>
    <dbReference type="NCBI Taxonomy" id="67801"/>
    <lineage>
        <taxon>Eukaryota</taxon>
        <taxon>Metazoa</taxon>
        <taxon>Ecdysozoa</taxon>
        <taxon>Arthropoda</taxon>
        <taxon>Hexapoda</taxon>
        <taxon>Insecta</taxon>
        <taxon>Pterygota</taxon>
        <taxon>Neoptera</taxon>
        <taxon>Endopterygota</taxon>
        <taxon>Diptera</taxon>
        <taxon>Brachycera</taxon>
        <taxon>Muscomorpha</taxon>
        <taxon>Hippoboscoidea</taxon>
        <taxon>Glossinidae</taxon>
        <taxon>Glossina</taxon>
    </lineage>
</organism>
<dbReference type="EMBL" id="JXJN01025542">
    <property type="status" value="NOT_ANNOTATED_CDS"/>
    <property type="molecule type" value="Genomic_DNA"/>
</dbReference>
<protein>
    <submittedName>
        <fullName evidence="2">Uncharacterized protein</fullName>
    </submittedName>
</protein>
<dbReference type="Proteomes" id="UP000092460">
    <property type="component" value="Unassembled WGS sequence"/>
</dbReference>